<proteinExistence type="predicted"/>
<evidence type="ECO:0000313" key="2">
    <source>
        <dbReference type="EMBL" id="TKA49062.1"/>
    </source>
</evidence>
<dbReference type="InterPro" id="IPR010730">
    <property type="entry name" value="HET"/>
</dbReference>
<dbReference type="AlphaFoldDB" id="A0A4U0VJM8"/>
<dbReference type="STRING" id="329885.A0A4U0VJM8"/>
<dbReference type="PANTHER" id="PTHR24148:SF73">
    <property type="entry name" value="HET DOMAIN PROTEIN (AFU_ORTHOLOGUE AFUA_8G01020)"/>
    <property type="match status" value="1"/>
</dbReference>
<dbReference type="Proteomes" id="UP000310066">
    <property type="component" value="Unassembled WGS sequence"/>
</dbReference>
<protein>
    <recommendedName>
        <fullName evidence="1">Heterokaryon incompatibility domain-containing protein</fullName>
    </recommendedName>
</protein>
<evidence type="ECO:0000259" key="1">
    <source>
        <dbReference type="Pfam" id="PF06985"/>
    </source>
</evidence>
<gene>
    <name evidence="2" type="ORF">B0A54_01138</name>
</gene>
<feature type="domain" description="Heterokaryon incompatibility" evidence="1">
    <location>
        <begin position="55"/>
        <end position="245"/>
    </location>
</feature>
<comment type="caution">
    <text evidence="2">The sequence shown here is derived from an EMBL/GenBank/DDBJ whole genome shotgun (WGS) entry which is preliminary data.</text>
</comment>
<dbReference type="InterPro" id="IPR052895">
    <property type="entry name" value="HetReg/Transcr_Mod"/>
</dbReference>
<dbReference type="Pfam" id="PF06985">
    <property type="entry name" value="HET"/>
    <property type="match status" value="1"/>
</dbReference>
<dbReference type="OrthoDB" id="3548654at2759"/>
<dbReference type="EMBL" id="NAJP01000002">
    <property type="protein sequence ID" value="TKA49062.1"/>
    <property type="molecule type" value="Genomic_DNA"/>
</dbReference>
<organism evidence="2 3">
    <name type="scientific">Friedmanniomyces endolithicus</name>
    <dbReference type="NCBI Taxonomy" id="329885"/>
    <lineage>
        <taxon>Eukaryota</taxon>
        <taxon>Fungi</taxon>
        <taxon>Dikarya</taxon>
        <taxon>Ascomycota</taxon>
        <taxon>Pezizomycotina</taxon>
        <taxon>Dothideomycetes</taxon>
        <taxon>Dothideomycetidae</taxon>
        <taxon>Mycosphaerellales</taxon>
        <taxon>Teratosphaeriaceae</taxon>
        <taxon>Friedmanniomyces</taxon>
    </lineage>
</organism>
<name>A0A4U0VJM8_9PEZI</name>
<dbReference type="PANTHER" id="PTHR24148">
    <property type="entry name" value="ANKYRIN REPEAT DOMAIN-CONTAINING PROTEIN 39 HOMOLOG-RELATED"/>
    <property type="match status" value="1"/>
</dbReference>
<dbReference type="Pfam" id="PF26639">
    <property type="entry name" value="Het-6_barrel"/>
    <property type="match status" value="1"/>
</dbReference>
<sequence>MSATEDTMIGLSSQRLTSQPLQIRLLRLAQASSAQLEDDLHCDLQTFDLEKAPPYRCVTYCWGKSEWCPIGVTSPSSPDKSMNYRVTKNLLRCLQQLRESVKQGLLPEGFLWVDAICINQNDDIEKLDQIENMGAIYSGARLVIAWLGWDFDRRGDATDQEADAELMDEDPADRAIVAIREIAVALRSWSAAGGEVWGAQLSSLPFDDKRCYEMLRLRPVPRRTWNAIAIFLKREWWSRAWVCQEVILARGLTLLCGSHSLEFDDILQTCIFLHASDWYVPLQIYTSTQLGRGTIGGQCLYFGAARTLFTPASANLAVYGPADNQRVRDLFDDDRERLTLLVTRVKIYKTSEPRDKVLVPLALERHVKGAAQDLSPLKAHDANVRSLYVQMTAHLLTMSSGLALLSHVEDGSLRKLEDLPSWCPDYSVSVFSPPFGDMVSNWYDALPLREKSCCVDIATQTLTLEGHAVDKISRLGPSVLSASAKDFLEFCLTLNITYHNKQDRVEALWRTLIAAHLSDVSPLPAGVSALFAAWLLHSVANSILGNNDTDGPPPHKDWSDWSCFDELRGSSAAATAIIPSTTELAAHTELMRARRVESKDGVPEAKELRGPHDAYQSSFMWVGGRILFVTASGSIGLAPPATKVGDQAWLVSGAKVPFILRPAEDGSHHKLVGEAYVHGYMHGEAVERMQNAQFQKVMLR</sequence>
<evidence type="ECO:0000313" key="3">
    <source>
        <dbReference type="Proteomes" id="UP000310066"/>
    </source>
</evidence>
<accession>A0A4U0VJM8</accession>
<reference evidence="2 3" key="1">
    <citation type="submission" date="2017-03" db="EMBL/GenBank/DDBJ databases">
        <title>Genomes of endolithic fungi from Antarctica.</title>
        <authorList>
            <person name="Coleine C."/>
            <person name="Masonjones S."/>
            <person name="Stajich J.E."/>
        </authorList>
    </citation>
    <scope>NUCLEOTIDE SEQUENCE [LARGE SCALE GENOMIC DNA]</scope>
    <source>
        <strain evidence="2 3">CCFEE 5311</strain>
    </source>
</reference>